<sequence>MWKIFYSIAVLLGCVLTGAAQKTVPYLGKIEWINGFDHEIEGENIRYYSAFPDYATTALLTRATDGNKVIAWETAPVPARIKGPYVYFSWVAGHSTGTSSGDRYFDVYVDDKKLLTITTKPANQAPVWSFAASDSSRIVFQQTKRDGANDAHGLMFLRLPVSRVKAGRSVKLKIIGQAQQSNDWLMTFKFSFQEKVDINPQPFILKNGQQPVALTALHFGARQTLQVKVGGKKEYSFQVEDGVNHFDIPVEPARKLDSIRVVVSNAGKILADKFVTLKPVTYRELNFIHHAHTDIGYSHLQPEVMKRHIKNINDALDMIAATRNYPEEAKFKWNVESLWAVEHFLEQATPEKKEAFIKAAKDGYICLSALYANILTGMCLPEETLHYTDFAAQLRKAYGLRIPSAMISDVPGYTWTTVTALAKGGVKYFSSGPNYMGESHPYLGDRVGEFVRAWGDKPVWWASPSGEEKVLFWAGGKGYSSWHGTAPGAVFESGAQKIANYLNELDEKKYPYDIVQWRYNIVADNGPIDTSISRFVKQWNEKYSSPKIVLNTTDKLFETFEKKYGKDLQVVKGDITPYWEDGAISTAREEGQNRLNSLRLSQLTNAYAMLAPSQYNEQQFYNAWTNVLLFHEHTWGAYNSTTEPDIPFVTEQWRIKKQYMLDADSQINVIADKLFQPLTDANSRNIAVVNTLSWSRSGPVKINVAGKSVKDAYGRTYPLQHLSDGSYVFIASNVPAFGTEVYTVSDDAASVKNSFTQNGNMLSNGDITVAWDPVYGSITQLSAKDGHNYAGTFQAQGLNSYWYVPGYNPADAITNQQVQIQVLENGPVVTSIVLRAQAPGANSLEKRLTLYANSNAVLIENIVDKKAIRQKEGVHFGFPFDVPSGKVTLDAGYGTLRYLDDQLPGSNMDFLYGRRWMDISGASNGLQWMLLETPIVEPGSMNDERLQIAQSLKAWKKTGQPTSLWFSYAMNNYWYTNYKADQEGRASFHYALQPHGEANDAALEMAGSDFTQPLISFPVKKDVVLSKGLFKLTNTSIVVTAIVPQARGQYIIRLFNPGHTPQNTGFNWGTLNPGKITDVRNGVTKQANATVTLPAMGVEEYLIVP</sequence>
<protein>
    <submittedName>
        <fullName evidence="3">Glycoside hydrolase family 38 C-terminal domain-containing protein</fullName>
    </submittedName>
</protein>
<evidence type="ECO:0000256" key="1">
    <source>
        <dbReference type="SAM" id="SignalP"/>
    </source>
</evidence>
<proteinExistence type="predicted"/>
<feature type="signal peptide" evidence="1">
    <location>
        <begin position="1"/>
        <end position="22"/>
    </location>
</feature>
<keyword evidence="3" id="KW-0378">Hydrolase</keyword>
<dbReference type="PANTHER" id="PTHR46017">
    <property type="entry name" value="ALPHA-MANNOSIDASE 2C1"/>
    <property type="match status" value="1"/>
</dbReference>
<feature type="domain" description="Glycosyl hydrolase family 38 C-terminal" evidence="2">
    <location>
        <begin position="763"/>
        <end position="925"/>
    </location>
</feature>
<keyword evidence="4" id="KW-1185">Reference proteome</keyword>
<dbReference type="RefSeq" id="WP_282335974.1">
    <property type="nucleotide sequence ID" value="NZ_JASBRG010000007.1"/>
</dbReference>
<feature type="chain" id="PRO_5045408024" evidence="1">
    <location>
        <begin position="23"/>
        <end position="1105"/>
    </location>
</feature>
<gene>
    <name evidence="3" type="ORF">QJ048_18900</name>
</gene>
<dbReference type="InterPro" id="IPR011682">
    <property type="entry name" value="Glyco_hydro_38_C"/>
</dbReference>
<dbReference type="InterPro" id="IPR011330">
    <property type="entry name" value="Glyco_hydro/deAcase_b/a-brl"/>
</dbReference>
<dbReference type="InterPro" id="IPR011013">
    <property type="entry name" value="Gal_mutarotase_sf_dom"/>
</dbReference>
<keyword evidence="1" id="KW-0732">Signal</keyword>
<evidence type="ECO:0000313" key="3">
    <source>
        <dbReference type="EMBL" id="MDI3321867.1"/>
    </source>
</evidence>
<dbReference type="Pfam" id="PF07748">
    <property type="entry name" value="Glyco_hydro_38C"/>
    <property type="match status" value="1"/>
</dbReference>
<dbReference type="SUPFAM" id="SSF88713">
    <property type="entry name" value="Glycoside hydrolase/deacetylase"/>
    <property type="match status" value="1"/>
</dbReference>
<reference evidence="3 4" key="1">
    <citation type="submission" date="2023-05" db="EMBL/GenBank/DDBJ databases">
        <title>Genome sequence of Pinibacter sp. MAH-24.</title>
        <authorList>
            <person name="Huq M.A."/>
        </authorList>
    </citation>
    <scope>NUCLEOTIDE SEQUENCE [LARGE SCALE GENOMIC DNA]</scope>
    <source>
        <strain evidence="3 4">MAH-24</strain>
    </source>
</reference>
<dbReference type="Proteomes" id="UP001226434">
    <property type="component" value="Unassembled WGS sequence"/>
</dbReference>
<dbReference type="Gene3D" id="3.20.110.10">
    <property type="entry name" value="Glycoside hydrolase 38, N terminal domain"/>
    <property type="match status" value="1"/>
</dbReference>
<name>A0ABT6RH18_9BACT</name>
<accession>A0ABT6RH18</accession>
<organism evidence="3 4">
    <name type="scientific">Pinibacter soli</name>
    <dbReference type="NCBI Taxonomy" id="3044211"/>
    <lineage>
        <taxon>Bacteria</taxon>
        <taxon>Pseudomonadati</taxon>
        <taxon>Bacteroidota</taxon>
        <taxon>Chitinophagia</taxon>
        <taxon>Chitinophagales</taxon>
        <taxon>Chitinophagaceae</taxon>
        <taxon>Pinibacter</taxon>
    </lineage>
</organism>
<dbReference type="Gene3D" id="2.70.98.30">
    <property type="entry name" value="Golgi alpha-mannosidase II, domain 4"/>
    <property type="match status" value="1"/>
</dbReference>
<dbReference type="GO" id="GO:0016787">
    <property type="term" value="F:hydrolase activity"/>
    <property type="evidence" value="ECO:0007669"/>
    <property type="project" value="UniProtKB-KW"/>
</dbReference>
<evidence type="ECO:0000259" key="2">
    <source>
        <dbReference type="Pfam" id="PF07748"/>
    </source>
</evidence>
<dbReference type="CDD" id="cd10791">
    <property type="entry name" value="GH38N_AMII_like_1"/>
    <property type="match status" value="1"/>
</dbReference>
<dbReference type="EMBL" id="JASBRG010000007">
    <property type="protein sequence ID" value="MDI3321867.1"/>
    <property type="molecule type" value="Genomic_DNA"/>
</dbReference>
<dbReference type="PANTHER" id="PTHR46017:SF1">
    <property type="entry name" value="ALPHA-MANNOSIDASE 2C1"/>
    <property type="match status" value="1"/>
</dbReference>
<comment type="caution">
    <text evidence="3">The sequence shown here is derived from an EMBL/GenBank/DDBJ whole genome shotgun (WGS) entry which is preliminary data.</text>
</comment>
<evidence type="ECO:0000313" key="4">
    <source>
        <dbReference type="Proteomes" id="UP001226434"/>
    </source>
</evidence>
<dbReference type="SUPFAM" id="SSF74650">
    <property type="entry name" value="Galactose mutarotase-like"/>
    <property type="match status" value="1"/>
</dbReference>
<dbReference type="InterPro" id="IPR027291">
    <property type="entry name" value="Glyco_hydro_38_N_sf"/>
</dbReference>